<dbReference type="EMBL" id="LAQU01000001">
    <property type="protein sequence ID" value="KKB65208.1"/>
    <property type="molecule type" value="Genomic_DNA"/>
</dbReference>
<sequence length="160" mass="17572">MKDPIPPFPFLPAESIQPCAPVFHLCTVATIDETARCIRALHEWLDARSPGSRHGFHAALIIDELLHNVSMHGQRSADDDPGNHTCFALWVTPMGTGFAIRLHDNGIAFDPLTARPARVTPPSLDDPMGGLGLVLVKRLLHAAHYHVQNGENRLFILVLP</sequence>
<gene>
    <name evidence="2" type="ORF">WM40_00755</name>
</gene>
<dbReference type="PATRIC" id="fig|28092.6.peg.172"/>
<dbReference type="Gene3D" id="3.30.565.10">
    <property type="entry name" value="Histidine kinase-like ATPase, C-terminal domain"/>
    <property type="match status" value="1"/>
</dbReference>
<name>A0A0F5K537_9BURK</name>
<dbReference type="InterPro" id="IPR036890">
    <property type="entry name" value="HATPase_C_sf"/>
</dbReference>
<reference evidence="2 3" key="1">
    <citation type="submission" date="2015-03" db="EMBL/GenBank/DDBJ databases">
        <title>Draft Genome Sequence of Burkholderia andropogonis type strain ICMP2807, isolated from Sorghum bicolor.</title>
        <authorList>
            <person name="Lopes-Santos L."/>
            <person name="Castro D.B."/>
            <person name="Ottoboni L.M."/>
            <person name="Park D."/>
            <person name="Weirc B.S."/>
            <person name="Destefano S.A."/>
        </authorList>
    </citation>
    <scope>NUCLEOTIDE SEQUENCE [LARGE SCALE GENOMIC DNA]</scope>
    <source>
        <strain evidence="2 3">ICMP2807</strain>
    </source>
</reference>
<dbReference type="STRING" id="28092.WM40_00755"/>
<comment type="caution">
    <text evidence="2">The sequence shown here is derived from an EMBL/GenBank/DDBJ whole genome shotgun (WGS) entry which is preliminary data.</text>
</comment>
<dbReference type="CDD" id="cd16936">
    <property type="entry name" value="HATPase_RsbW-like"/>
    <property type="match status" value="1"/>
</dbReference>
<dbReference type="RefSeq" id="WP_024902577.1">
    <property type="nucleotide sequence ID" value="NZ_CADFGU010000001.1"/>
</dbReference>
<dbReference type="InterPro" id="IPR003594">
    <property type="entry name" value="HATPase_dom"/>
</dbReference>
<evidence type="ECO:0000259" key="1">
    <source>
        <dbReference type="Pfam" id="PF13581"/>
    </source>
</evidence>
<evidence type="ECO:0000313" key="2">
    <source>
        <dbReference type="EMBL" id="KKB65208.1"/>
    </source>
</evidence>
<accession>A0A0F5K537</accession>
<protein>
    <recommendedName>
        <fullName evidence="1">Histidine kinase/HSP90-like ATPase domain-containing protein</fullName>
    </recommendedName>
</protein>
<dbReference type="Proteomes" id="UP000033618">
    <property type="component" value="Unassembled WGS sequence"/>
</dbReference>
<dbReference type="Pfam" id="PF13581">
    <property type="entry name" value="HATPase_c_2"/>
    <property type="match status" value="1"/>
</dbReference>
<evidence type="ECO:0000313" key="3">
    <source>
        <dbReference type="Proteomes" id="UP000033618"/>
    </source>
</evidence>
<keyword evidence="3" id="KW-1185">Reference proteome</keyword>
<proteinExistence type="predicted"/>
<dbReference type="AlphaFoldDB" id="A0A0F5K537"/>
<dbReference type="SUPFAM" id="SSF55874">
    <property type="entry name" value="ATPase domain of HSP90 chaperone/DNA topoisomerase II/histidine kinase"/>
    <property type="match status" value="1"/>
</dbReference>
<organism evidence="2 3">
    <name type="scientific">Robbsia andropogonis</name>
    <dbReference type="NCBI Taxonomy" id="28092"/>
    <lineage>
        <taxon>Bacteria</taxon>
        <taxon>Pseudomonadati</taxon>
        <taxon>Pseudomonadota</taxon>
        <taxon>Betaproteobacteria</taxon>
        <taxon>Burkholderiales</taxon>
        <taxon>Burkholderiaceae</taxon>
        <taxon>Robbsia</taxon>
    </lineage>
</organism>
<feature type="domain" description="Histidine kinase/HSP90-like ATPase" evidence="1">
    <location>
        <begin position="29"/>
        <end position="154"/>
    </location>
</feature>